<proteinExistence type="predicted"/>
<comment type="caution">
    <text evidence="1">The sequence shown here is derived from an EMBL/GenBank/DDBJ whole genome shotgun (WGS) entry which is preliminary data.</text>
</comment>
<dbReference type="Proteomes" id="UP000642180">
    <property type="component" value="Unassembled WGS sequence"/>
</dbReference>
<protein>
    <submittedName>
        <fullName evidence="1">Uncharacterized protein</fullName>
    </submittedName>
</protein>
<dbReference type="AlphaFoldDB" id="A0A8J3F7D0"/>
<organism evidence="1 2">
    <name type="scientific">Oxalicibacterium faecigallinarum</name>
    <dbReference type="NCBI Taxonomy" id="573741"/>
    <lineage>
        <taxon>Bacteria</taxon>
        <taxon>Pseudomonadati</taxon>
        <taxon>Pseudomonadota</taxon>
        <taxon>Betaproteobacteria</taxon>
        <taxon>Burkholderiales</taxon>
        <taxon>Oxalobacteraceae</taxon>
        <taxon>Oxalicibacterium</taxon>
    </lineage>
</organism>
<reference evidence="2" key="1">
    <citation type="journal article" date="2019" name="Int. J. Syst. Evol. Microbiol.">
        <title>The Global Catalogue of Microorganisms (GCM) 10K type strain sequencing project: providing services to taxonomists for standard genome sequencing and annotation.</title>
        <authorList>
            <consortium name="The Broad Institute Genomics Platform"/>
            <consortium name="The Broad Institute Genome Sequencing Center for Infectious Disease"/>
            <person name="Wu L."/>
            <person name="Ma J."/>
        </authorList>
    </citation>
    <scope>NUCLEOTIDE SEQUENCE [LARGE SCALE GENOMIC DNA]</scope>
    <source>
        <strain evidence="2">CCM 2767</strain>
    </source>
</reference>
<sequence>MTRESAMSMPIEYNGFKLMVTVERQTPDQAGSYWRGHFDFWRENSAQARAGTVSRAEPNPVDARNKTLRIAKSIIDAEMVREQAIRCTRPNIVEMASSL</sequence>
<dbReference type="EMBL" id="BMDI01000003">
    <property type="protein sequence ID" value="GGI20988.1"/>
    <property type="molecule type" value="Genomic_DNA"/>
</dbReference>
<name>A0A8J3F7D0_9BURK</name>
<evidence type="ECO:0000313" key="1">
    <source>
        <dbReference type="EMBL" id="GGI20988.1"/>
    </source>
</evidence>
<accession>A0A8J3F7D0</accession>
<dbReference type="RefSeq" id="WP_188381894.1">
    <property type="nucleotide sequence ID" value="NZ_BMDI01000003.1"/>
</dbReference>
<gene>
    <name evidence="1" type="ORF">GCM10008066_26760</name>
</gene>
<keyword evidence="2" id="KW-1185">Reference proteome</keyword>
<evidence type="ECO:0000313" key="2">
    <source>
        <dbReference type="Proteomes" id="UP000642180"/>
    </source>
</evidence>